<name>A0AC58G1S7_DANRE</name>
<dbReference type="Proteomes" id="UP000000437">
    <property type="component" value="Chromosome 7"/>
</dbReference>
<protein>
    <submittedName>
        <fullName evidence="2">Uncharacterized protein emilin2b isoform X2</fullName>
    </submittedName>
</protein>
<dbReference type="RefSeq" id="XP_073763682.1">
    <property type="nucleotide sequence ID" value="XM_073907581.1"/>
</dbReference>
<sequence>MKRVRGCFALFTAGVVVIISLINFPLVNGTPSRFSLFQGSPYSSSASRQRNKNWCAFVVHKNVSCAVLSNEEVLDPQLVDCPPNQDCSQHLTHHIQTRPTYKIGYKQVTELEWRCCPGYQGHDCTELKNTQQKHSVHEEPYQDPPSTNTQLQSILGVHKGTTAVKASVEGSKSLSSQSVPAHGVNSSGTSITGYAGAPGYPQIPAAAVNPDSVSGDSRITSFVSFSAGLTLVPFPEKIGIIRFNKVLLNDGRHYDPNTGVFTAPVDGRYLLSAVLTAEEGEGIEAFLSVSNRNIQKLFSAESDDCECGGSVAVSLPLHLKRGQRVGLVLTAGKLAISTSSEILSSFSAVLLYPTLTQR</sequence>
<organism evidence="1 2">
    <name type="scientific">Danio rerio</name>
    <name type="common">Zebrafish</name>
    <name type="synonym">Brachydanio rerio</name>
    <dbReference type="NCBI Taxonomy" id="7955"/>
    <lineage>
        <taxon>Eukaryota</taxon>
        <taxon>Metazoa</taxon>
        <taxon>Chordata</taxon>
        <taxon>Craniata</taxon>
        <taxon>Vertebrata</taxon>
        <taxon>Euteleostomi</taxon>
        <taxon>Actinopterygii</taxon>
        <taxon>Neopterygii</taxon>
        <taxon>Teleostei</taxon>
        <taxon>Ostariophysi</taxon>
        <taxon>Cypriniformes</taxon>
        <taxon>Danionidae</taxon>
        <taxon>Danioninae</taxon>
        <taxon>Danio</taxon>
    </lineage>
</organism>
<evidence type="ECO:0000313" key="2">
    <source>
        <dbReference type="RefSeq" id="XP_073763682.1"/>
    </source>
</evidence>
<proteinExistence type="predicted"/>
<accession>A0AC58G1S7</accession>
<reference evidence="2" key="1">
    <citation type="submission" date="2025-08" db="UniProtKB">
        <authorList>
            <consortium name="RefSeq"/>
        </authorList>
    </citation>
    <scope>IDENTIFICATION</scope>
    <source>
        <strain evidence="2">Tuebingen</strain>
        <tissue evidence="2">Fibroblasts and whole tissue</tissue>
    </source>
</reference>
<evidence type="ECO:0000313" key="1">
    <source>
        <dbReference type="Proteomes" id="UP000000437"/>
    </source>
</evidence>
<gene>
    <name evidence="2" type="primary">emilin2b</name>
</gene>
<keyword evidence="1" id="KW-1185">Reference proteome</keyword>